<accession>A0AA40B9Z4</accession>
<comment type="caution">
    <text evidence="1">The sequence shown here is derived from an EMBL/GenBank/DDBJ whole genome shotgun (WGS) entry which is preliminary data.</text>
</comment>
<dbReference type="EMBL" id="JAUKUA010000001">
    <property type="protein sequence ID" value="KAK0730163.1"/>
    <property type="molecule type" value="Genomic_DNA"/>
</dbReference>
<dbReference type="AlphaFoldDB" id="A0AA40B9Z4"/>
<keyword evidence="2" id="KW-1185">Reference proteome</keyword>
<name>A0AA40B9Z4_9PEZI</name>
<evidence type="ECO:0000313" key="1">
    <source>
        <dbReference type="EMBL" id="KAK0730163.1"/>
    </source>
</evidence>
<protein>
    <submittedName>
        <fullName evidence="1">Uncharacterized protein</fullName>
    </submittedName>
</protein>
<sequence length="224" mass="23561">MSPSPLPTPANGPSGNVYHNVFLTSPRVPSGQSHVQFTLSQEYFAIFGTPSTHQDGNVVVHTSSYLPATLGPNGSFFTLSTVGGSASEPVWDQKAAQGKVTAASGGFTIAADHSFEYPNSIYVGCGAQTNPPDANTVVPIQTYIAEPGLQSQFFPRPKYYVTTGNYQPGTIVDLTTLGDVLQVDFTTSAVPEASFNLNSHGVFEADKSVGNNGVSWCFGSISDA</sequence>
<proteinExistence type="predicted"/>
<gene>
    <name evidence="1" type="ORF">B0H67DRAFT_548169</name>
</gene>
<organism evidence="1 2">
    <name type="scientific">Lasiosphaeris hirsuta</name>
    <dbReference type="NCBI Taxonomy" id="260670"/>
    <lineage>
        <taxon>Eukaryota</taxon>
        <taxon>Fungi</taxon>
        <taxon>Dikarya</taxon>
        <taxon>Ascomycota</taxon>
        <taxon>Pezizomycotina</taxon>
        <taxon>Sordariomycetes</taxon>
        <taxon>Sordariomycetidae</taxon>
        <taxon>Sordariales</taxon>
        <taxon>Lasiosphaeriaceae</taxon>
        <taxon>Lasiosphaeris</taxon>
    </lineage>
</organism>
<reference evidence="1" key="1">
    <citation type="submission" date="2023-06" db="EMBL/GenBank/DDBJ databases">
        <title>Genome-scale phylogeny and comparative genomics of the fungal order Sordariales.</title>
        <authorList>
            <consortium name="Lawrence Berkeley National Laboratory"/>
            <person name="Hensen N."/>
            <person name="Bonometti L."/>
            <person name="Westerberg I."/>
            <person name="Brannstrom I.O."/>
            <person name="Guillou S."/>
            <person name="Cros-Aarteil S."/>
            <person name="Calhoun S."/>
            <person name="Haridas S."/>
            <person name="Kuo A."/>
            <person name="Mondo S."/>
            <person name="Pangilinan J."/>
            <person name="Riley R."/>
            <person name="Labutti K."/>
            <person name="Andreopoulos B."/>
            <person name="Lipzen A."/>
            <person name="Chen C."/>
            <person name="Yanf M."/>
            <person name="Daum C."/>
            <person name="Ng V."/>
            <person name="Clum A."/>
            <person name="Steindorff A."/>
            <person name="Ohm R."/>
            <person name="Martin F."/>
            <person name="Silar P."/>
            <person name="Natvig D."/>
            <person name="Lalanne C."/>
            <person name="Gautier V."/>
            <person name="Ament-Velasquez S.L."/>
            <person name="Kruys A."/>
            <person name="Hutchinson M.I."/>
            <person name="Powell A.J."/>
            <person name="Barry K."/>
            <person name="Miller A.N."/>
            <person name="Grigoriev I.V."/>
            <person name="Debuchy R."/>
            <person name="Gladieux P."/>
            <person name="Thoren M.H."/>
            <person name="Johannesson H."/>
        </authorList>
    </citation>
    <scope>NUCLEOTIDE SEQUENCE</scope>
    <source>
        <strain evidence="1">SMH4607-1</strain>
    </source>
</reference>
<dbReference type="Proteomes" id="UP001172102">
    <property type="component" value="Unassembled WGS sequence"/>
</dbReference>
<evidence type="ECO:0000313" key="2">
    <source>
        <dbReference type="Proteomes" id="UP001172102"/>
    </source>
</evidence>